<dbReference type="AlphaFoldDB" id="A0A521EFX4"/>
<dbReference type="PANTHER" id="PTHR43014:SF5">
    <property type="entry name" value="GLUTATHIONE REDUCTASE (NADPH)"/>
    <property type="match status" value="1"/>
</dbReference>
<evidence type="ECO:0000259" key="7">
    <source>
        <dbReference type="Pfam" id="PF07992"/>
    </source>
</evidence>
<feature type="binding site" evidence="4">
    <location>
        <position position="304"/>
    </location>
    <ligand>
        <name>FAD</name>
        <dbReference type="ChEBI" id="CHEBI:57692"/>
    </ligand>
</feature>
<evidence type="ECO:0000313" key="8">
    <source>
        <dbReference type="EMBL" id="SMO82788.1"/>
    </source>
</evidence>
<accession>A0A521EFX4</accession>
<feature type="binding site" evidence="4">
    <location>
        <begin position="173"/>
        <end position="180"/>
    </location>
    <ligand>
        <name>NAD(+)</name>
        <dbReference type="ChEBI" id="CHEBI:57540"/>
    </ligand>
</feature>
<dbReference type="Pfam" id="PF07992">
    <property type="entry name" value="Pyr_redox_2"/>
    <property type="match status" value="1"/>
</dbReference>
<dbReference type="SUPFAM" id="SSF51905">
    <property type="entry name" value="FAD/NAD(P)-binding domain"/>
    <property type="match status" value="1"/>
</dbReference>
<evidence type="ECO:0000259" key="6">
    <source>
        <dbReference type="Pfam" id="PF02852"/>
    </source>
</evidence>
<dbReference type="Pfam" id="PF02852">
    <property type="entry name" value="Pyr_redox_dim"/>
    <property type="match status" value="1"/>
</dbReference>
<feature type="domain" description="FAD/NAD(P)-binding" evidence="7">
    <location>
        <begin position="6"/>
        <end position="318"/>
    </location>
</feature>
<dbReference type="EMBL" id="FXTH01000016">
    <property type="protein sequence ID" value="SMO82788.1"/>
    <property type="molecule type" value="Genomic_DNA"/>
</dbReference>
<dbReference type="InterPro" id="IPR001100">
    <property type="entry name" value="Pyr_nuc-diS_OxRdtase"/>
</dbReference>
<dbReference type="PRINTS" id="PR00368">
    <property type="entry name" value="FADPNR"/>
</dbReference>
<dbReference type="InterPro" id="IPR036188">
    <property type="entry name" value="FAD/NAD-bd_sf"/>
</dbReference>
<feature type="domain" description="Pyridine nucleotide-disulphide oxidoreductase dimerisation" evidence="6">
    <location>
        <begin position="342"/>
        <end position="446"/>
    </location>
</feature>
<dbReference type="RefSeq" id="WP_142715523.1">
    <property type="nucleotide sequence ID" value="NZ_FXTH01000016.1"/>
</dbReference>
<gene>
    <name evidence="8" type="ORF">SAMN06265218_11631</name>
</gene>
<dbReference type="InterPro" id="IPR023753">
    <property type="entry name" value="FAD/NAD-binding_dom"/>
</dbReference>
<dbReference type="PIRSF" id="PIRSF000350">
    <property type="entry name" value="Mercury_reductase_MerA"/>
    <property type="match status" value="1"/>
</dbReference>
<dbReference type="Gene3D" id="3.30.390.30">
    <property type="match status" value="1"/>
</dbReference>
<feature type="disulfide bond" description="Redox-active" evidence="5">
    <location>
        <begin position="43"/>
        <end position="48"/>
    </location>
</feature>
<keyword evidence="2" id="KW-0285">Flavoprotein</keyword>
<dbReference type="PANTHER" id="PTHR43014">
    <property type="entry name" value="MERCURIC REDUCTASE"/>
    <property type="match status" value="1"/>
</dbReference>
<evidence type="ECO:0000313" key="9">
    <source>
        <dbReference type="Proteomes" id="UP000317593"/>
    </source>
</evidence>
<name>A0A521EFX4_9BACT</name>
<dbReference type="OrthoDB" id="9800167at2"/>
<dbReference type="SUPFAM" id="SSF55424">
    <property type="entry name" value="FAD/NAD-linked reductases, dimerisation (C-terminal) domain"/>
    <property type="match status" value="1"/>
</dbReference>
<evidence type="ECO:0000256" key="3">
    <source>
        <dbReference type="ARBA" id="ARBA00022827"/>
    </source>
</evidence>
<keyword evidence="9" id="KW-1185">Reference proteome</keyword>
<keyword evidence="4" id="KW-0547">Nucleotide-binding</keyword>
<dbReference type="Gene3D" id="3.50.50.60">
    <property type="entry name" value="FAD/NAD(P)-binding domain"/>
    <property type="match status" value="2"/>
</dbReference>
<dbReference type="InterPro" id="IPR016156">
    <property type="entry name" value="FAD/NAD-linked_Rdtase_dimer_sf"/>
</dbReference>
<protein>
    <submittedName>
        <fullName evidence="8">Glutathione reductase (NADPH)</fullName>
    </submittedName>
</protein>
<reference evidence="8 9" key="1">
    <citation type="submission" date="2017-05" db="EMBL/GenBank/DDBJ databases">
        <authorList>
            <person name="Varghese N."/>
            <person name="Submissions S."/>
        </authorList>
    </citation>
    <scope>NUCLEOTIDE SEQUENCE [LARGE SCALE GENOMIC DNA]</scope>
    <source>
        <strain evidence="8 9">DSM 21194</strain>
    </source>
</reference>
<dbReference type="GO" id="GO:0000166">
    <property type="term" value="F:nucleotide binding"/>
    <property type="evidence" value="ECO:0007669"/>
    <property type="project" value="UniProtKB-KW"/>
</dbReference>
<feature type="binding site" evidence="4">
    <location>
        <position position="52"/>
    </location>
    <ligand>
        <name>FAD</name>
        <dbReference type="ChEBI" id="CHEBI:57692"/>
    </ligand>
</feature>
<dbReference type="GO" id="GO:0016491">
    <property type="term" value="F:oxidoreductase activity"/>
    <property type="evidence" value="ECO:0007669"/>
    <property type="project" value="InterPro"/>
</dbReference>
<keyword evidence="4" id="KW-0520">NAD</keyword>
<proteinExistence type="inferred from homology"/>
<comment type="cofactor">
    <cofactor evidence="4">
        <name>FAD</name>
        <dbReference type="ChEBI" id="CHEBI:57692"/>
    </cofactor>
    <text evidence="4">Binds 1 FAD per subunit.</text>
</comment>
<sequence>MATSNFDLIVIGTGSGGSTAARKCAKAGWEVAQIDSRPFGGTCALRGCDPKKVLVGAAELIDWNRRMNRTGVPTDTHIDWQQLMQFKESFTQPVPEHREKGMQKVGITPIHGRASFVDEGTIEVNGEFLKANNFLIAAGAKPAPLPIDGVEHLTTSTEFLELEELPETIVFVGGGFISFEFAHIAARAGSKVHIVHRGERPLEGFDGDLVDILLEKTEKLGISAHLGAEVQSVQKDGQDFTVKASQKGKPRSISGDLVIHGAGRVPDIDDMDLEKGNVERGKRGITVNEYLQSPSNANVYAAGDAADTDGLPLTPVAGFESHVVASNLLEGNNKKAEYPAQPTVVFTVPPLAMVGLTEQQARDAGHDMTVKFKKTDQWYSYRRTNETPAAFKTIFNNENGQMLGAHVLGSKSEEIINLFAMAINQNLKATALKKMVYAYPSHASDISYMV</sequence>
<feature type="binding site" evidence="4">
    <location>
        <position position="263"/>
    </location>
    <ligand>
        <name>NAD(+)</name>
        <dbReference type="ChEBI" id="CHEBI:57540"/>
    </ligand>
</feature>
<comment type="similarity">
    <text evidence="1">Belongs to the class-I pyridine nucleotide-disulfide oxidoreductase family.</text>
</comment>
<dbReference type="Proteomes" id="UP000317593">
    <property type="component" value="Unassembled WGS sequence"/>
</dbReference>
<evidence type="ECO:0000256" key="1">
    <source>
        <dbReference type="ARBA" id="ARBA00007532"/>
    </source>
</evidence>
<dbReference type="PRINTS" id="PR00411">
    <property type="entry name" value="PNDRDTASEI"/>
</dbReference>
<evidence type="ECO:0000256" key="5">
    <source>
        <dbReference type="PIRSR" id="PIRSR000350-4"/>
    </source>
</evidence>
<keyword evidence="3 4" id="KW-0274">FAD</keyword>
<evidence type="ECO:0000256" key="2">
    <source>
        <dbReference type="ARBA" id="ARBA00022630"/>
    </source>
</evidence>
<evidence type="ECO:0000256" key="4">
    <source>
        <dbReference type="PIRSR" id="PIRSR000350-3"/>
    </source>
</evidence>
<dbReference type="InterPro" id="IPR004099">
    <property type="entry name" value="Pyr_nucl-diS_OxRdtase_dimer"/>
</dbReference>
<organism evidence="8 9">
    <name type="scientific">Fodinibius sediminis</name>
    <dbReference type="NCBI Taxonomy" id="1214077"/>
    <lineage>
        <taxon>Bacteria</taxon>
        <taxon>Pseudomonadati</taxon>
        <taxon>Balneolota</taxon>
        <taxon>Balneolia</taxon>
        <taxon>Balneolales</taxon>
        <taxon>Balneolaceae</taxon>
        <taxon>Fodinibius</taxon>
    </lineage>
</organism>